<dbReference type="GO" id="GO:0003700">
    <property type="term" value="F:DNA-binding transcription factor activity"/>
    <property type="evidence" value="ECO:0007669"/>
    <property type="project" value="InterPro"/>
</dbReference>
<dbReference type="PANTHER" id="PTHR43280:SF2">
    <property type="entry name" value="HTH-TYPE TRANSCRIPTIONAL REGULATOR EXSA"/>
    <property type="match status" value="1"/>
</dbReference>
<accession>A0A329QKF8</accession>
<keyword evidence="1" id="KW-0805">Transcription regulation</keyword>
<name>A0A329QKF8_9BACL</name>
<dbReference type="InterPro" id="IPR003313">
    <property type="entry name" value="AraC-bd"/>
</dbReference>
<evidence type="ECO:0000313" key="5">
    <source>
        <dbReference type="EMBL" id="RAW12763.1"/>
    </source>
</evidence>
<dbReference type="InterPro" id="IPR018060">
    <property type="entry name" value="HTH_AraC"/>
</dbReference>
<organism evidence="5 6">
    <name type="scientific">Paenibacillus taichungensis</name>
    <dbReference type="NCBI Taxonomy" id="484184"/>
    <lineage>
        <taxon>Bacteria</taxon>
        <taxon>Bacillati</taxon>
        <taxon>Bacillota</taxon>
        <taxon>Bacilli</taxon>
        <taxon>Bacillales</taxon>
        <taxon>Paenibacillaceae</taxon>
        <taxon>Paenibacillus</taxon>
    </lineage>
</organism>
<evidence type="ECO:0000256" key="3">
    <source>
        <dbReference type="ARBA" id="ARBA00023163"/>
    </source>
</evidence>
<comment type="caution">
    <text evidence="5">The sequence shown here is derived from an EMBL/GenBank/DDBJ whole genome shotgun (WGS) entry which is preliminary data.</text>
</comment>
<proteinExistence type="predicted"/>
<dbReference type="Pfam" id="PF02311">
    <property type="entry name" value="AraC_binding"/>
    <property type="match status" value="1"/>
</dbReference>
<keyword evidence="2" id="KW-0238">DNA-binding</keyword>
<evidence type="ECO:0000256" key="1">
    <source>
        <dbReference type="ARBA" id="ARBA00023015"/>
    </source>
</evidence>
<dbReference type="SMART" id="SM00342">
    <property type="entry name" value="HTH_ARAC"/>
    <property type="match status" value="1"/>
</dbReference>
<dbReference type="PROSITE" id="PS01124">
    <property type="entry name" value="HTH_ARAC_FAMILY_2"/>
    <property type="match status" value="1"/>
</dbReference>
<dbReference type="RefSeq" id="WP_113054744.1">
    <property type="nucleotide sequence ID" value="NZ_CP175536.1"/>
</dbReference>
<feature type="domain" description="HTH araC/xylS-type" evidence="4">
    <location>
        <begin position="185"/>
        <end position="283"/>
    </location>
</feature>
<dbReference type="SUPFAM" id="SSF46689">
    <property type="entry name" value="Homeodomain-like"/>
    <property type="match status" value="2"/>
</dbReference>
<dbReference type="Proteomes" id="UP000250642">
    <property type="component" value="Unassembled WGS sequence"/>
</dbReference>
<dbReference type="GO" id="GO:0043565">
    <property type="term" value="F:sequence-specific DNA binding"/>
    <property type="evidence" value="ECO:0007669"/>
    <property type="project" value="InterPro"/>
</dbReference>
<dbReference type="Pfam" id="PF12833">
    <property type="entry name" value="HTH_18"/>
    <property type="match status" value="1"/>
</dbReference>
<dbReference type="InterPro" id="IPR018062">
    <property type="entry name" value="HTH_AraC-typ_CS"/>
</dbReference>
<evidence type="ECO:0000256" key="2">
    <source>
        <dbReference type="ARBA" id="ARBA00023125"/>
    </source>
</evidence>
<dbReference type="EMBL" id="QEVW01000014">
    <property type="protein sequence ID" value="RAW12763.1"/>
    <property type="molecule type" value="Genomic_DNA"/>
</dbReference>
<dbReference type="InterPro" id="IPR009057">
    <property type="entry name" value="Homeodomain-like_sf"/>
</dbReference>
<dbReference type="InterPro" id="IPR037923">
    <property type="entry name" value="HTH-like"/>
</dbReference>
<gene>
    <name evidence="5" type="ORF">DC345_20965</name>
</gene>
<evidence type="ECO:0000259" key="4">
    <source>
        <dbReference type="PROSITE" id="PS01124"/>
    </source>
</evidence>
<dbReference type="SUPFAM" id="SSF51215">
    <property type="entry name" value="Regulatory protein AraC"/>
    <property type="match status" value="1"/>
</dbReference>
<reference evidence="5 6" key="1">
    <citation type="submission" date="2018-04" db="EMBL/GenBank/DDBJ databases">
        <title>Paenibacillus taichungensis Genome sequencing and assembly.</title>
        <authorList>
            <person name="Xu J."/>
            <person name="Rensing C."/>
            <person name="Mazhar H.S."/>
        </authorList>
    </citation>
    <scope>NUCLEOTIDE SEQUENCE [LARGE SCALE GENOMIC DNA]</scope>
    <source>
        <strain evidence="5 6">NC1</strain>
    </source>
</reference>
<dbReference type="Gene3D" id="1.10.10.60">
    <property type="entry name" value="Homeodomain-like"/>
    <property type="match status" value="2"/>
</dbReference>
<dbReference type="PANTHER" id="PTHR43280">
    <property type="entry name" value="ARAC-FAMILY TRANSCRIPTIONAL REGULATOR"/>
    <property type="match status" value="1"/>
</dbReference>
<dbReference type="AlphaFoldDB" id="A0A329QKF8"/>
<keyword evidence="3" id="KW-0804">Transcription</keyword>
<evidence type="ECO:0000313" key="6">
    <source>
        <dbReference type="Proteomes" id="UP000250642"/>
    </source>
</evidence>
<protein>
    <submittedName>
        <fullName evidence="5">AraC family transcriptional regulator</fullName>
    </submittedName>
</protein>
<sequence>MNGEGIIELKVPQLPYYLGAGRSEYEIGDHHPNRKKLGIYDVLIVVKGELYIGENDQQWTLEKGDSLILLPEGEHYSVRPCTQKTVFYWLHFEHVERYESLLTSSIHEPELQDSSRPFGNPYTLRLPKHSKLANPQAVFNLLEQLLTLEMESSFWQEQRLLGELLSMLEEGSLRVMDSVQTRLAEQAAIYIQQNYKTKVTNETLAAALHFHPNYVIRCMKMKYGKTPIEYLNELRLERAKRLLVTTDWLIDRIAEEVGFRYAPYFSSCFKRYIGLSPLQFRKQYMTT</sequence>
<dbReference type="PROSITE" id="PS00041">
    <property type="entry name" value="HTH_ARAC_FAMILY_1"/>
    <property type="match status" value="1"/>
</dbReference>